<evidence type="ECO:0000256" key="1">
    <source>
        <dbReference type="SAM" id="MobiDB-lite"/>
    </source>
</evidence>
<organism evidence="2 3">
    <name type="scientific">Uncinocarpus reesii (strain UAMH 1704)</name>
    <dbReference type="NCBI Taxonomy" id="336963"/>
    <lineage>
        <taxon>Eukaryota</taxon>
        <taxon>Fungi</taxon>
        <taxon>Dikarya</taxon>
        <taxon>Ascomycota</taxon>
        <taxon>Pezizomycotina</taxon>
        <taxon>Eurotiomycetes</taxon>
        <taxon>Eurotiomycetidae</taxon>
        <taxon>Onygenales</taxon>
        <taxon>Onygenaceae</taxon>
        <taxon>Uncinocarpus</taxon>
    </lineage>
</organism>
<dbReference type="AlphaFoldDB" id="C4JKU1"/>
<reference evidence="3" key="1">
    <citation type="journal article" date="2009" name="Genome Res.">
        <title>Comparative genomic analyses of the human fungal pathogens Coccidioides and their relatives.</title>
        <authorList>
            <person name="Sharpton T.J."/>
            <person name="Stajich J.E."/>
            <person name="Rounsley S.D."/>
            <person name="Gardner M.J."/>
            <person name="Wortman J.R."/>
            <person name="Jordar V.S."/>
            <person name="Maiti R."/>
            <person name="Kodira C.D."/>
            <person name="Neafsey D.E."/>
            <person name="Zeng Q."/>
            <person name="Hung C.-Y."/>
            <person name="McMahan C."/>
            <person name="Muszewska A."/>
            <person name="Grynberg M."/>
            <person name="Mandel M.A."/>
            <person name="Kellner E.M."/>
            <person name="Barker B.M."/>
            <person name="Galgiani J.N."/>
            <person name="Orbach M.J."/>
            <person name="Kirkland T.N."/>
            <person name="Cole G.T."/>
            <person name="Henn M.R."/>
            <person name="Birren B.W."/>
            <person name="Taylor J.W."/>
        </authorList>
    </citation>
    <scope>NUCLEOTIDE SEQUENCE [LARGE SCALE GENOMIC DNA]</scope>
    <source>
        <strain evidence="3">UAMH 1704</strain>
    </source>
</reference>
<dbReference type="GeneID" id="8441376"/>
<evidence type="ECO:0000313" key="2">
    <source>
        <dbReference type="EMBL" id="EEP75310.1"/>
    </source>
</evidence>
<gene>
    <name evidence="2" type="ORF">UREG_00156</name>
</gene>
<feature type="compositionally biased region" description="Low complexity" evidence="1">
    <location>
        <begin position="189"/>
        <end position="202"/>
    </location>
</feature>
<accession>C4JKU1</accession>
<dbReference type="InParanoid" id="C4JKU1"/>
<protein>
    <submittedName>
        <fullName evidence="2">Uncharacterized protein</fullName>
    </submittedName>
</protein>
<dbReference type="Proteomes" id="UP000002058">
    <property type="component" value="Unassembled WGS sequence"/>
</dbReference>
<evidence type="ECO:0000313" key="3">
    <source>
        <dbReference type="Proteomes" id="UP000002058"/>
    </source>
</evidence>
<dbReference type="RefSeq" id="XP_002540643.1">
    <property type="nucleotide sequence ID" value="XM_002540597.1"/>
</dbReference>
<dbReference type="HOGENOM" id="CLU_1355552_0_0_1"/>
<feature type="region of interest" description="Disordered" evidence="1">
    <location>
        <begin position="165"/>
        <end position="202"/>
    </location>
</feature>
<keyword evidence="3" id="KW-1185">Reference proteome</keyword>
<dbReference type="EMBL" id="CH476615">
    <property type="protein sequence ID" value="EEP75310.1"/>
    <property type="molecule type" value="Genomic_DNA"/>
</dbReference>
<dbReference type="VEuPathDB" id="FungiDB:UREG_00156"/>
<sequence length="202" mass="22855">MGVDDVENCDILVPGAHLLSKEFETHLKIHLDTVFDEYKIYEDADFTSFTSKTANNELKLIMAPLKPASIQVMHPLLSHGTTETKPHQHVTVSLVSFSESSMQPAHLGTVWSYVEEWHTHVHMIMICKFQCLFQLEEHLYQAKALGSVWNSIEISSDEELVIGNESSESEDDFNNKIHNCSSSEPDFKSLSQTHSQSSTSMR</sequence>
<proteinExistence type="predicted"/>
<name>C4JKU1_UNCRE</name>
<dbReference type="KEGG" id="ure:UREG_00156"/>